<protein>
    <recommendedName>
        <fullName evidence="2">DUF7344 domain-containing protein</fullName>
    </recommendedName>
</protein>
<evidence type="ECO:0000313" key="6">
    <source>
        <dbReference type="Proteomes" id="UP001571980"/>
    </source>
</evidence>
<keyword evidence="1" id="KW-0472">Membrane</keyword>
<proteinExistence type="predicted"/>
<feature type="transmembrane region" description="Helical" evidence="1">
    <location>
        <begin position="105"/>
        <end position="124"/>
    </location>
</feature>
<evidence type="ECO:0000313" key="4">
    <source>
        <dbReference type="EMBL" id="MFA4804680.1"/>
    </source>
</evidence>
<dbReference type="GeneID" id="28490552"/>
<dbReference type="RefSeq" id="WP_068320487.1">
    <property type="nucleotide sequence ID" value="NZ_CP010835.1"/>
</dbReference>
<evidence type="ECO:0000256" key="1">
    <source>
        <dbReference type="SAM" id="Phobius"/>
    </source>
</evidence>
<feature type="domain" description="DUF7344" evidence="2">
    <location>
        <begin position="15"/>
        <end position="82"/>
    </location>
</feature>
<reference evidence="5" key="1">
    <citation type="submission" date="2015-02" db="EMBL/GenBank/DDBJ databases">
        <title>Pyrococcus kukulkanii sp. nov., a novel hyperthermophilic archaeon isolated from a deep-sea hydrothermal vent at the Guaymas Basin.</title>
        <authorList>
            <person name="Oger P.M."/>
            <person name="Callac N."/>
            <person name="Jebbar M."/>
            <person name="Godfroy A."/>
        </authorList>
    </citation>
    <scope>NUCLEOTIDE SEQUENCE [LARGE SCALE GENOMIC DNA]</scope>
    <source>
        <strain evidence="5">NCB100</strain>
    </source>
</reference>
<dbReference type="Proteomes" id="UP001571980">
    <property type="component" value="Unassembled WGS sequence"/>
</dbReference>
<organism evidence="3 5">
    <name type="scientific">Pyrococcus kukulkanii</name>
    <dbReference type="NCBI Taxonomy" id="1609559"/>
    <lineage>
        <taxon>Archaea</taxon>
        <taxon>Methanobacteriati</taxon>
        <taxon>Methanobacteriota</taxon>
        <taxon>Thermococci</taxon>
        <taxon>Thermococcales</taxon>
        <taxon>Thermococcaceae</taxon>
        <taxon>Pyrococcus</taxon>
    </lineage>
</organism>
<reference evidence="4 6" key="3">
    <citation type="submission" date="2023-03" db="EMBL/GenBank/DDBJ databases">
        <title>Speciation in Pyrococcus: adaptation to high temperature as a mechanism.</title>
        <authorList>
            <person name="Gu J."/>
        </authorList>
    </citation>
    <scope>NUCLEOTIDE SEQUENCE [LARGE SCALE GENOMIC DNA]</scope>
    <source>
        <strain evidence="4 6">LMOA34</strain>
    </source>
</reference>
<gene>
    <name evidence="4" type="ORF">P8X34_08035</name>
    <name evidence="3" type="ORF">TQ32_01935</name>
</gene>
<dbReference type="OrthoDB" id="331021at2157"/>
<dbReference type="Pfam" id="PF24035">
    <property type="entry name" value="DUF7344"/>
    <property type="match status" value="1"/>
</dbReference>
<dbReference type="EMBL" id="CP010835">
    <property type="protein sequence ID" value="AMM53388.1"/>
    <property type="molecule type" value="Genomic_DNA"/>
</dbReference>
<accession>A0A127B7Z4</accession>
<dbReference type="PATRIC" id="fig|1609559.3.peg.393"/>
<dbReference type="STRING" id="1609559.TQ32_01935"/>
<dbReference type="InterPro" id="IPR055768">
    <property type="entry name" value="DUF7344"/>
</dbReference>
<evidence type="ECO:0000313" key="3">
    <source>
        <dbReference type="EMBL" id="AMM53388.1"/>
    </source>
</evidence>
<keyword evidence="6" id="KW-1185">Reference proteome</keyword>
<dbReference type="AlphaFoldDB" id="A0A127B7Z4"/>
<dbReference type="EMBL" id="JARRIG010000005">
    <property type="protein sequence ID" value="MFA4804680.1"/>
    <property type="molecule type" value="Genomic_DNA"/>
</dbReference>
<sequence>MIPPIFFTQPQSSKTILGNDRRMWVVECLRKNHGKAEIGEIVDYIANLEGNNTRRHRKSIYVSLVQTHLPKMEREGIVKVNRGTVELLDVPKEVDRYMKIKKTSVTWPLIYVTFSGIALIASLLRNSSEGVIISLLLLGVAIFHWIKASEQW</sequence>
<evidence type="ECO:0000259" key="2">
    <source>
        <dbReference type="Pfam" id="PF24035"/>
    </source>
</evidence>
<dbReference type="KEGG" id="pyc:TQ32_01935"/>
<feature type="transmembrane region" description="Helical" evidence="1">
    <location>
        <begin position="130"/>
        <end position="146"/>
    </location>
</feature>
<reference evidence="3 5" key="2">
    <citation type="journal article" date="2016" name="Int. J. Syst. Evol. Microbiol.">
        <title>Pyrococcus kukulkanii sp. nov., a hyperthermophilic, piezophilic archaeon isolated from a deep-sea hydrothermal vent.</title>
        <authorList>
            <person name="Callac N."/>
            <person name="Oger P."/>
            <person name="Lesongeur F."/>
            <person name="Rattray J.E."/>
            <person name="Vannier P."/>
            <person name="Michoud G."/>
            <person name="Beauverger M."/>
            <person name="Gayet N."/>
            <person name="Rouxel O."/>
            <person name="Jebbar M."/>
            <person name="Godfroy A."/>
        </authorList>
    </citation>
    <scope>NUCLEOTIDE SEQUENCE [LARGE SCALE GENOMIC DNA]</scope>
    <source>
        <strain evidence="3 5">NCB100</strain>
    </source>
</reference>
<evidence type="ECO:0000313" key="5">
    <source>
        <dbReference type="Proteomes" id="UP000070587"/>
    </source>
</evidence>
<keyword evidence="1" id="KW-1133">Transmembrane helix</keyword>
<name>A0A127B7Z4_9EURY</name>
<keyword evidence="1" id="KW-0812">Transmembrane</keyword>
<dbReference type="Proteomes" id="UP000070587">
    <property type="component" value="Chromosome"/>
</dbReference>